<keyword evidence="1" id="KW-0732">Signal</keyword>
<dbReference type="InterPro" id="IPR036179">
    <property type="entry name" value="Ig-like_dom_sf"/>
</dbReference>
<dbReference type="PANTHER" id="PTHR44427:SF5">
    <property type="entry name" value="V-SET AND IMMUNOGLOBULIN DOMAIN-CONTAINING PROTEIN 10-LIKE"/>
    <property type="match status" value="1"/>
</dbReference>
<feature type="domain" description="Ig-like" evidence="3">
    <location>
        <begin position="1286"/>
        <end position="1375"/>
    </location>
</feature>
<dbReference type="EMBL" id="SOCA01000002">
    <property type="protein sequence ID" value="TDU72940.1"/>
    <property type="molecule type" value="Genomic_DNA"/>
</dbReference>
<dbReference type="PROSITE" id="PS50835">
    <property type="entry name" value="IG_LIKE"/>
    <property type="match status" value="1"/>
</dbReference>
<dbReference type="SMART" id="SM00409">
    <property type="entry name" value="IG"/>
    <property type="match status" value="2"/>
</dbReference>
<evidence type="ECO:0000313" key="5">
    <source>
        <dbReference type="Proteomes" id="UP000295662"/>
    </source>
</evidence>
<evidence type="ECO:0000256" key="1">
    <source>
        <dbReference type="ARBA" id="ARBA00022729"/>
    </source>
</evidence>
<reference evidence="4 5" key="1">
    <citation type="submission" date="2019-03" db="EMBL/GenBank/DDBJ databases">
        <title>Genomic Encyclopedia of Archaeal and Bacterial Type Strains, Phase II (KMG-II): from individual species to whole genera.</title>
        <authorList>
            <person name="Goeker M."/>
        </authorList>
    </citation>
    <scope>NUCLEOTIDE SEQUENCE [LARGE SCALE GENOMIC DNA]</scope>
    <source>
        <strain evidence="4 5">ATCC 25309</strain>
    </source>
</reference>
<proteinExistence type="predicted"/>
<gene>
    <name evidence="4" type="ORF">EI77_01406</name>
</gene>
<dbReference type="InterPro" id="IPR003599">
    <property type="entry name" value="Ig_sub"/>
</dbReference>
<name>A0A4R7S3H6_9BACT</name>
<dbReference type="SUPFAM" id="SSF82171">
    <property type="entry name" value="DPP6 N-terminal domain-like"/>
    <property type="match status" value="1"/>
</dbReference>
<evidence type="ECO:0000259" key="3">
    <source>
        <dbReference type="PROSITE" id="PS50835"/>
    </source>
</evidence>
<dbReference type="OrthoDB" id="3179827at2"/>
<evidence type="ECO:0000313" key="4">
    <source>
        <dbReference type="EMBL" id="TDU72940.1"/>
    </source>
</evidence>
<keyword evidence="5" id="KW-1185">Reference proteome</keyword>
<keyword evidence="2" id="KW-0325">Glycoprotein</keyword>
<dbReference type="InterPro" id="IPR050831">
    <property type="entry name" value="CEA_cell_adhesion"/>
</dbReference>
<dbReference type="Proteomes" id="UP000295662">
    <property type="component" value="Unassembled WGS sequence"/>
</dbReference>
<protein>
    <submittedName>
        <fullName evidence="4">ELWxxDGT repeat protein</fullName>
    </submittedName>
</protein>
<sequence>MFPCHPGFHHTSILSALRIFIATVSLLALLQLPAATASTTPLEPELVKNIHTGAASRRALQSDSYVTAWVNDRCLVTMPSLGYGQELWVSDDTPAGMHLLADISPGPTSSSPHSFTPNAEGSRVFFSAADILNGRNLWVTDGTEAGTLRLTDPINAAGKGVWPSDIRAFRDGVLFHSLYDGNQTALWFSDGTVVGTRPLVVLPSPYRQVNCLIDGEVCYLWTQGGTDSELWRTDGTTAGTWRVGVFPWASSALFHMLGDRLYFTAGDAKKGWQIWCTDGTPEGTRSLGVLDRGPDAPQIVQAMATANRLFFTAVTKKDGLELWSTDGTAGGTGIVKNLAPGRADADITLLGTLGNSLCFTARTKAYGKEFWLTDGTPGGTEMKDIHPGKGDANIGWQHVAAGDHLYFTASNGLQYDLWTTDGTMAGTVPAASFFPERNYINPSELSVQKGRLSFVSQPNQGDDQPMQVWLSEDGTPGGIQPLLADISPFSPRGAVRPVQVNGKVLIPHGEIDSYRTDIPVDLISHDPSTGTTENLFRGSVTYFTWLWQSPIHAMFSYRTSASATAEIVLQITDGTAAGTRVLAEIPANLARSILTTDDTVWFMGPDAAQDDRITLWKTDGTVEGTVAAQLPAAADANSFPFLKARLGDLAIFTAEDATHGRELWRSDGTEAGTFMLKDIIPETDSTPLTIHGTYAGLLYFTAAISAQNKQLWRTDGTEAGTFMLKEVSSWLSSADPSEFTVMDGVVYFKAPGAGFQIWRTDGTVAGTRQATNIASHYSNEAPSQFTLFQGRLYFVGSGSHGRDIWSTDGTPQGTLPLSLNDQGFSQFQVSSTAVLRAAGEFLYWIEGGSLYRTDGTPGTRTTLTSTNFDISSLLVRPPMPGASVSPDQHVVFFLSNGKLCRCSNDETAAVEICQAGAASILLCGDRIVYTEAPLGGGLCSLWSSDGTAGSRQQLLPVLVTNPLLASTAQRLYYTCTDAGGRLNLECIRPDGSDRTVLHPADPGDVFYPELIEGEHVIFRRQLSKAYSQTVADQLLVETSGTLESTRQSGFISAPNWGGMVRAGSLVFLAANDPAAGQELHKLAIDGPPALILGQSAGQPSLEIGEDDLIELPPQVLHQPRVRTLHLRNTGLQALTDITFSAPSLTDFEIAPASIASLAPGAVAEVQITFTPQQTGLRETTVQFSSTLGASSFTRTLHLRGRGLAQDAAPENLTAPSSRLVLAGQSVTFAADILAPAGITTAGWQRTPGTALAETGPVLTLPAVQAEDVGVYTYHVSTPAGEVTTRPASLGVVAAAIPLLRVTLDTGFVLSCTAQAPPGSTLSYQWTFKNHPLRSGGRIQGSQTARLHIETLSPDDIGSYECLVTLHAPDRSVTLSHGRTEVTRLLPPEILVGGDTYYYIGQAMQYQVPTSQPADSFTFKGLPPGLTASASGLITGRPTKSLPLDPATGFPRPYKVSVIARNAAGIGQPGIVPMVVMSVALPGTYHGLIARSTEVAGGKNLGGRVTMTVAAAGGFSGQLVHGGKTYRFTRPSLATEVTQLGAAVEYEVPIIPDRKLPPLRLILSGSGGPDLVATLMDAEGHSTFGMLELQVTRTSTEMVHASGIYNVLLSPRPAQPEDSDPTPPVGPQVPGGTGYLVVNVAKSGTATWKGKLADGTAVTGTCPIVSASRPQVFLHSPVNKETGSLHGYLTPASGSINPSRSSLSWMKAPHQSRSYADGILLHRLNADGSVWSKPDRYNFFWDLQYIGYNLKINLSGPGLSEEGVLQYAGISTAYRVTLPLKISGNIMQKLSISTTTGLFKGSFRLYALPGPDLPPKAVDIPFEGAFTTRGPARGFFLLPVLDEEGWLPKTPQLQSGTIEFIPNTP</sequence>
<organism evidence="4 5">
    <name type="scientific">Prosthecobacter fusiformis</name>
    <dbReference type="NCBI Taxonomy" id="48464"/>
    <lineage>
        <taxon>Bacteria</taxon>
        <taxon>Pseudomonadati</taxon>
        <taxon>Verrucomicrobiota</taxon>
        <taxon>Verrucomicrobiia</taxon>
        <taxon>Verrucomicrobiales</taxon>
        <taxon>Verrucomicrobiaceae</taxon>
        <taxon>Prosthecobacter</taxon>
    </lineage>
</organism>
<dbReference type="SUPFAM" id="SSF69304">
    <property type="entry name" value="Tricorn protease N-terminal domain"/>
    <property type="match status" value="1"/>
</dbReference>
<dbReference type="SUPFAM" id="SSF48726">
    <property type="entry name" value="Immunoglobulin"/>
    <property type="match status" value="2"/>
</dbReference>
<accession>A0A4R7S3H6</accession>
<comment type="caution">
    <text evidence="4">The sequence shown here is derived from an EMBL/GenBank/DDBJ whole genome shotgun (WGS) entry which is preliminary data.</text>
</comment>
<dbReference type="RefSeq" id="WP_133794052.1">
    <property type="nucleotide sequence ID" value="NZ_SOCA01000002.1"/>
</dbReference>
<evidence type="ECO:0000256" key="2">
    <source>
        <dbReference type="ARBA" id="ARBA00023180"/>
    </source>
</evidence>
<dbReference type="CDD" id="cd00096">
    <property type="entry name" value="Ig"/>
    <property type="match status" value="1"/>
</dbReference>
<dbReference type="Gene3D" id="2.60.40.10">
    <property type="entry name" value="Immunoglobulins"/>
    <property type="match status" value="3"/>
</dbReference>
<dbReference type="InterPro" id="IPR013783">
    <property type="entry name" value="Ig-like_fold"/>
</dbReference>
<dbReference type="InterPro" id="IPR007110">
    <property type="entry name" value="Ig-like_dom"/>
</dbReference>
<dbReference type="PANTHER" id="PTHR44427">
    <property type="entry name" value="CARCINOEMBRYONIC ANTIGEN-RELATED CELL ADHESION MOLECULE 19"/>
    <property type="match status" value="1"/>
</dbReference>